<keyword evidence="4" id="KW-0489">Methyltransferase</keyword>
<keyword evidence="4" id="KW-0808">Transferase</keyword>
<dbReference type="EMBL" id="QGLE01000001">
    <property type="protein sequence ID" value="PWR25595.1"/>
    <property type="molecule type" value="Genomic_DNA"/>
</dbReference>
<evidence type="ECO:0000256" key="2">
    <source>
        <dbReference type="ARBA" id="ARBA00013346"/>
    </source>
</evidence>
<dbReference type="PANTHER" id="PTHR11579:SF18">
    <property type="entry name" value="PROTEIN-L-ISOASPARTATE O-METHYLTRANSFERASE"/>
    <property type="match status" value="1"/>
</dbReference>
<dbReference type="RefSeq" id="WP_109901732.1">
    <property type="nucleotide sequence ID" value="NZ_QGLE01000001.1"/>
</dbReference>
<evidence type="ECO:0000313" key="4">
    <source>
        <dbReference type="EMBL" id="PWR25595.1"/>
    </source>
</evidence>
<dbReference type="GO" id="GO:0032259">
    <property type="term" value="P:methylation"/>
    <property type="evidence" value="ECO:0007669"/>
    <property type="project" value="UniProtKB-KW"/>
</dbReference>
<dbReference type="InterPro" id="IPR000682">
    <property type="entry name" value="PCMT"/>
</dbReference>
<sequence>MADFAALRRLMLESQIKTNKVTDGRVHEALLAVPREEFVPEALKPVAYVDEDLSIGGGRYLVEPRVFARMLQEAAIRSTDKVLDLGAGAGYTSAVLGHIAGQVVALEADAGLADKAKAAVAGLGLGNVTVVVGDLTKGHAAAGPYDVILLEASVPEVPAALFAQLAEGGRLIAVLRDGPIGVATLYTKVGGVVGNRPLFDAATPALPGFARPAAFVF</sequence>
<dbReference type="SUPFAM" id="SSF53335">
    <property type="entry name" value="S-adenosyl-L-methionine-dependent methyltransferases"/>
    <property type="match status" value="1"/>
</dbReference>
<dbReference type="OrthoDB" id="9798496at2"/>
<dbReference type="Pfam" id="PF01135">
    <property type="entry name" value="PCMT"/>
    <property type="match status" value="1"/>
</dbReference>
<comment type="similarity">
    <text evidence="1">Belongs to the methyltransferase superfamily. L-isoaspartyl/D-aspartyl protein methyltransferase family.</text>
</comment>
<organism evidence="4 5">
    <name type="scientific">Zavarzinia aquatilis</name>
    <dbReference type="NCBI Taxonomy" id="2211142"/>
    <lineage>
        <taxon>Bacteria</taxon>
        <taxon>Pseudomonadati</taxon>
        <taxon>Pseudomonadota</taxon>
        <taxon>Alphaproteobacteria</taxon>
        <taxon>Rhodospirillales</taxon>
        <taxon>Zavarziniaceae</taxon>
        <taxon>Zavarzinia</taxon>
    </lineage>
</organism>
<accession>A0A317EK30</accession>
<evidence type="ECO:0000313" key="5">
    <source>
        <dbReference type="Proteomes" id="UP000245461"/>
    </source>
</evidence>
<dbReference type="GO" id="GO:0005737">
    <property type="term" value="C:cytoplasm"/>
    <property type="evidence" value="ECO:0007669"/>
    <property type="project" value="TreeGrafter"/>
</dbReference>
<dbReference type="GO" id="GO:0004719">
    <property type="term" value="F:protein-L-isoaspartate (D-aspartate) O-methyltransferase activity"/>
    <property type="evidence" value="ECO:0007669"/>
    <property type="project" value="InterPro"/>
</dbReference>
<gene>
    <name evidence="4" type="ORF">DKG74_01105</name>
</gene>
<name>A0A317EK30_9PROT</name>
<evidence type="ECO:0000256" key="1">
    <source>
        <dbReference type="ARBA" id="ARBA00005369"/>
    </source>
</evidence>
<protein>
    <recommendedName>
        <fullName evidence="2">Protein-L-isoaspartate O-methyltransferase</fullName>
    </recommendedName>
    <alternativeName>
        <fullName evidence="3">Protein L-isoaspartyl methyltransferase</fullName>
    </alternativeName>
</protein>
<dbReference type="CDD" id="cd02440">
    <property type="entry name" value="AdoMet_MTases"/>
    <property type="match status" value="1"/>
</dbReference>
<comment type="caution">
    <text evidence="4">The sequence shown here is derived from an EMBL/GenBank/DDBJ whole genome shotgun (WGS) entry which is preliminary data.</text>
</comment>
<dbReference type="Gene3D" id="3.40.50.150">
    <property type="entry name" value="Vaccinia Virus protein VP39"/>
    <property type="match status" value="1"/>
</dbReference>
<dbReference type="InterPro" id="IPR029063">
    <property type="entry name" value="SAM-dependent_MTases_sf"/>
</dbReference>
<proteinExistence type="inferred from homology"/>
<dbReference type="AlphaFoldDB" id="A0A317EK30"/>
<keyword evidence="5" id="KW-1185">Reference proteome</keyword>
<dbReference type="PANTHER" id="PTHR11579">
    <property type="entry name" value="PROTEIN-L-ISOASPARTATE O-METHYLTRANSFERASE"/>
    <property type="match status" value="1"/>
</dbReference>
<evidence type="ECO:0000256" key="3">
    <source>
        <dbReference type="ARBA" id="ARBA00030757"/>
    </source>
</evidence>
<dbReference type="Proteomes" id="UP000245461">
    <property type="component" value="Unassembled WGS sequence"/>
</dbReference>
<reference evidence="4 5" key="1">
    <citation type="submission" date="2018-05" db="EMBL/GenBank/DDBJ databases">
        <title>Zavarzinia sp. HR-AS.</title>
        <authorList>
            <person name="Lee Y."/>
            <person name="Jeon C.O."/>
        </authorList>
    </citation>
    <scope>NUCLEOTIDE SEQUENCE [LARGE SCALE GENOMIC DNA]</scope>
    <source>
        <strain evidence="4 5">HR-AS</strain>
    </source>
</reference>